<name>U6MSR3_9EIME</name>
<keyword evidence="2" id="KW-1185">Reference proteome</keyword>
<dbReference type="EMBL" id="HG724238">
    <property type="protein sequence ID" value="CDJ67252.1"/>
    <property type="molecule type" value="Genomic_DNA"/>
</dbReference>
<sequence>MRSQVLRTSVKKLKHLKKVLMKEIAQVEGPLWCVEKVLYPRPFCMRRCVRRKKYRCRLQQQQIELACIHLQQAIKAYLRWAGPDFRKFTAARQALGDKLPRMCARVKCGCCCKCCCSCCCCLYCCWKCCMRCCNCWRYPCYKLTYCCRSHPEMLQRRAVCRALCETLESELELLTAHLAASCCWLARSGLQQQLAELAVARAHRFLNAARSKLHQVHFTLCERPSTVSQRLVEATLHKAQDDLEQAKAIIGPLPFRGPRPHDRGPREHQLLQLPPEDGLVAPHAQGLEPPRVPFPLLRTPFSYSCF</sequence>
<dbReference type="Proteomes" id="UP000030754">
    <property type="component" value="Unassembled WGS sequence"/>
</dbReference>
<dbReference type="AlphaFoldDB" id="U6MSR3"/>
<accession>U6MSR3</accession>
<dbReference type="OrthoDB" id="354332at2759"/>
<dbReference type="GeneID" id="25473500"/>
<proteinExistence type="predicted"/>
<reference evidence="1" key="1">
    <citation type="submission" date="2013-10" db="EMBL/GenBank/DDBJ databases">
        <title>Genomic analysis of the causative agents of coccidiosis in chickens.</title>
        <authorList>
            <person name="Reid A.J."/>
            <person name="Blake D."/>
            <person name="Billington K."/>
            <person name="Browne H."/>
            <person name="Dunn M."/>
            <person name="Hung S."/>
            <person name="Kawahara F."/>
            <person name="Miranda-Saavedra D."/>
            <person name="Mourier T."/>
            <person name="Nagra H."/>
            <person name="Otto T.D."/>
            <person name="Rawlings N."/>
            <person name="Sanchez A."/>
            <person name="Sanders M."/>
            <person name="Subramaniam C."/>
            <person name="Tay Y."/>
            <person name="Dear P."/>
            <person name="Doerig C."/>
            <person name="Gruber A."/>
            <person name="Parkinson J."/>
            <person name="Shirley M."/>
            <person name="Wan K.L."/>
            <person name="Berriman M."/>
            <person name="Tomley F."/>
            <person name="Pain A."/>
        </authorList>
    </citation>
    <scope>NUCLEOTIDE SEQUENCE [LARGE SCALE GENOMIC DNA]</scope>
    <source>
        <strain evidence="1">Houghton</strain>
    </source>
</reference>
<gene>
    <name evidence="1" type="ORF">ENH_00033360</name>
</gene>
<evidence type="ECO:0000313" key="2">
    <source>
        <dbReference type="Proteomes" id="UP000030754"/>
    </source>
</evidence>
<dbReference type="RefSeq" id="XP_013435719.1">
    <property type="nucleotide sequence ID" value="XM_013580265.1"/>
</dbReference>
<reference evidence="1" key="2">
    <citation type="submission" date="2013-10" db="EMBL/GenBank/DDBJ databases">
        <authorList>
            <person name="Aslett M."/>
        </authorList>
    </citation>
    <scope>NUCLEOTIDE SEQUENCE [LARGE SCALE GENOMIC DNA]</scope>
    <source>
        <strain evidence="1">Houghton</strain>
    </source>
</reference>
<protein>
    <submittedName>
        <fullName evidence="1">Uncharacterized protein</fullName>
    </submittedName>
</protein>
<dbReference type="VEuPathDB" id="ToxoDB:ENH_00033360"/>
<organism evidence="1 2">
    <name type="scientific">Eimeria necatrix</name>
    <dbReference type="NCBI Taxonomy" id="51315"/>
    <lineage>
        <taxon>Eukaryota</taxon>
        <taxon>Sar</taxon>
        <taxon>Alveolata</taxon>
        <taxon>Apicomplexa</taxon>
        <taxon>Conoidasida</taxon>
        <taxon>Coccidia</taxon>
        <taxon>Eucoccidiorida</taxon>
        <taxon>Eimeriorina</taxon>
        <taxon>Eimeriidae</taxon>
        <taxon>Eimeria</taxon>
    </lineage>
</organism>
<evidence type="ECO:0000313" key="1">
    <source>
        <dbReference type="EMBL" id="CDJ67252.1"/>
    </source>
</evidence>